<dbReference type="Proteomes" id="UP001232245">
    <property type="component" value="Unassembled WGS sequence"/>
</dbReference>
<name>A0ABT9YXP8_9BACI</name>
<keyword evidence="3" id="KW-0732">Signal</keyword>
<dbReference type="InterPro" id="IPR052354">
    <property type="entry name" value="Cell_Wall_Dynamics_Protein"/>
</dbReference>
<feature type="domain" description="SH3b" evidence="4">
    <location>
        <begin position="27"/>
        <end position="91"/>
    </location>
</feature>
<dbReference type="GO" id="GO:0008745">
    <property type="term" value="F:N-acetylmuramoyl-L-alanine amidase activity"/>
    <property type="evidence" value="ECO:0007669"/>
    <property type="project" value="UniProtKB-EC"/>
</dbReference>
<protein>
    <submittedName>
        <fullName evidence="5">N-acetylmuramoyl-L-alanine amidase</fullName>
        <ecNumber evidence="5">3.5.1.28</ecNumber>
    </submittedName>
</protein>
<gene>
    <name evidence="5" type="ORF">J2S02_001083</name>
</gene>
<dbReference type="InterPro" id="IPR003646">
    <property type="entry name" value="SH3-like_bac-type"/>
</dbReference>
<sequence length="583" mass="63831">MIKKTISVLICYFLLISTLNGTFQVSAASEKVTIQTNSINVRSGAGLTYPVIATVKKGQTYDLIESKDDWYKIRLSGTNTGWVANWLVKKNSDSKTENEHVNGSTVVSNTTGLRFRSGPGTTFRVIGVFERGKAATYLDKSGDWIKISYKGSQGWVASKYVSYQSTTASNSTESTKGKVATVKAASLNIRKSPSTSSTRIGSLQRNAKVTVLKEENSWVQIRTSTVKGWVHSDYLSYNHSSDSVSNTGPANQSGTVTASSINVRNSGNLTGKVIDSIKKGTSVTIIEEKNDWYKISYGSNKTGWVAGWYISQTSANQGNQSSTNQKKKQVQIIYDGTNIRSGSSTSHSIVRRANLGETYEIIETAGDWYKLNLGNNKTGYVAGWVVEATGVSNPVSKPGSEQYLKNQTIVIDPGHGGRDSGAIGIRGTLEKKMTLTTAKLVYDKLKSAGANVFMTRSNDTYVSLNSRVSTSHYRKAEAFISLHYDSINNSSVTGTTTYYYHSLKDGPLASKVNNELAKKTQLRNRGTKFGNFHVLRENKAPAILIELGYLSNQTEELTIKSSSFQERTSQGIYNGLAQYFKTN</sequence>
<dbReference type="PROSITE" id="PS51781">
    <property type="entry name" value="SH3B"/>
    <property type="match status" value="5"/>
</dbReference>
<dbReference type="CDD" id="cd02696">
    <property type="entry name" value="MurNAc-LAA"/>
    <property type="match status" value="1"/>
</dbReference>
<dbReference type="PIRSF" id="PIRSF037846">
    <property type="entry name" value="Autolysin_YrvJ_prd"/>
    <property type="match status" value="1"/>
</dbReference>
<proteinExistence type="predicted"/>
<accession>A0ABT9YXP8</accession>
<dbReference type="Gene3D" id="2.30.30.40">
    <property type="entry name" value="SH3 Domains"/>
    <property type="match status" value="5"/>
</dbReference>
<dbReference type="EMBL" id="JAUSTZ010000002">
    <property type="protein sequence ID" value="MDQ0224754.1"/>
    <property type="molecule type" value="Genomic_DNA"/>
</dbReference>
<dbReference type="RefSeq" id="WP_174881759.1">
    <property type="nucleotide sequence ID" value="NZ_CADEPK010000424.1"/>
</dbReference>
<dbReference type="SMART" id="SM00287">
    <property type="entry name" value="SH3b"/>
    <property type="match status" value="5"/>
</dbReference>
<feature type="domain" description="SH3b" evidence="4">
    <location>
        <begin position="325"/>
        <end position="389"/>
    </location>
</feature>
<dbReference type="EC" id="3.5.1.28" evidence="5"/>
<dbReference type="Gene3D" id="3.40.630.40">
    <property type="entry name" value="Zn-dependent exopeptidases"/>
    <property type="match status" value="1"/>
</dbReference>
<organism evidence="5 6">
    <name type="scientific">Metabacillus niabensis</name>
    <dbReference type="NCBI Taxonomy" id="324854"/>
    <lineage>
        <taxon>Bacteria</taxon>
        <taxon>Bacillati</taxon>
        <taxon>Bacillota</taxon>
        <taxon>Bacilli</taxon>
        <taxon>Bacillales</taxon>
        <taxon>Bacillaceae</taxon>
        <taxon>Metabacillus</taxon>
    </lineage>
</organism>
<evidence type="ECO:0000256" key="2">
    <source>
        <dbReference type="ARBA" id="ARBA00023316"/>
    </source>
</evidence>
<dbReference type="SMART" id="SM00646">
    <property type="entry name" value="Ami_3"/>
    <property type="match status" value="1"/>
</dbReference>
<dbReference type="Pfam" id="PF08239">
    <property type="entry name" value="SH3_3"/>
    <property type="match status" value="5"/>
</dbReference>
<feature type="domain" description="SH3b" evidence="4">
    <location>
        <begin position="251"/>
        <end position="314"/>
    </location>
</feature>
<evidence type="ECO:0000256" key="3">
    <source>
        <dbReference type="SAM" id="SignalP"/>
    </source>
</evidence>
<feature type="signal peptide" evidence="3">
    <location>
        <begin position="1"/>
        <end position="27"/>
    </location>
</feature>
<evidence type="ECO:0000256" key="1">
    <source>
        <dbReference type="ARBA" id="ARBA00022801"/>
    </source>
</evidence>
<reference evidence="5 6" key="1">
    <citation type="submission" date="2023-07" db="EMBL/GenBank/DDBJ databases">
        <title>Genomic Encyclopedia of Type Strains, Phase IV (KMG-IV): sequencing the most valuable type-strain genomes for metagenomic binning, comparative biology and taxonomic classification.</title>
        <authorList>
            <person name="Goeker M."/>
        </authorList>
    </citation>
    <scope>NUCLEOTIDE SEQUENCE [LARGE SCALE GENOMIC DNA]</scope>
    <source>
        <strain evidence="5 6">DSM 17723</strain>
    </source>
</reference>
<keyword evidence="2" id="KW-0961">Cell wall biogenesis/degradation</keyword>
<feature type="domain" description="SH3b" evidence="4">
    <location>
        <begin position="103"/>
        <end position="165"/>
    </location>
</feature>
<feature type="chain" id="PRO_5045410627" evidence="3">
    <location>
        <begin position="28"/>
        <end position="583"/>
    </location>
</feature>
<dbReference type="SUPFAM" id="SSF53187">
    <property type="entry name" value="Zn-dependent exopeptidases"/>
    <property type="match status" value="1"/>
</dbReference>
<comment type="caution">
    <text evidence="5">The sequence shown here is derived from an EMBL/GenBank/DDBJ whole genome shotgun (WGS) entry which is preliminary data.</text>
</comment>
<dbReference type="PANTHER" id="PTHR34408">
    <property type="entry name" value="FAMILY PROTEIN, PUTATIVE-RELATED"/>
    <property type="match status" value="1"/>
</dbReference>
<evidence type="ECO:0000313" key="6">
    <source>
        <dbReference type="Proteomes" id="UP001232245"/>
    </source>
</evidence>
<dbReference type="InterPro" id="IPR002508">
    <property type="entry name" value="MurNAc-LAA_cat"/>
</dbReference>
<evidence type="ECO:0000313" key="5">
    <source>
        <dbReference type="EMBL" id="MDQ0224754.1"/>
    </source>
</evidence>
<keyword evidence="6" id="KW-1185">Reference proteome</keyword>
<evidence type="ECO:0000259" key="4">
    <source>
        <dbReference type="PROSITE" id="PS51781"/>
    </source>
</evidence>
<dbReference type="InterPro" id="IPR017293">
    <property type="entry name" value="N-acetylmuramoyl-L-ala_amidase"/>
</dbReference>
<dbReference type="Pfam" id="PF01520">
    <property type="entry name" value="Amidase_3"/>
    <property type="match status" value="1"/>
</dbReference>
<keyword evidence="1 5" id="KW-0378">Hydrolase</keyword>
<feature type="domain" description="SH3b" evidence="4">
    <location>
        <begin position="177"/>
        <end position="239"/>
    </location>
</feature>
<dbReference type="PANTHER" id="PTHR34408:SF1">
    <property type="entry name" value="GLYCOSYL HYDROLASE FAMILY 19 DOMAIN-CONTAINING PROTEIN HI_1415"/>
    <property type="match status" value="1"/>
</dbReference>